<dbReference type="GO" id="GO:0046872">
    <property type="term" value="F:metal ion binding"/>
    <property type="evidence" value="ECO:0007669"/>
    <property type="project" value="UniProtKB-KW"/>
</dbReference>
<feature type="binding site" evidence="7">
    <location>
        <position position="205"/>
    </location>
    <ligand>
        <name>Zn(2+)</name>
        <dbReference type="ChEBI" id="CHEBI:29105"/>
        <label>1</label>
    </ligand>
</feature>
<evidence type="ECO:0000256" key="6">
    <source>
        <dbReference type="PIRSR" id="PIRSR037217-1"/>
    </source>
</evidence>
<organism evidence="10 11">
    <name type="scientific">Xylaria arbuscula</name>
    <dbReference type="NCBI Taxonomy" id="114810"/>
    <lineage>
        <taxon>Eukaryota</taxon>
        <taxon>Fungi</taxon>
        <taxon>Dikarya</taxon>
        <taxon>Ascomycota</taxon>
        <taxon>Pezizomycotina</taxon>
        <taxon>Sordariomycetes</taxon>
        <taxon>Xylariomycetidae</taxon>
        <taxon>Xylariales</taxon>
        <taxon>Xylariaceae</taxon>
        <taxon>Xylaria</taxon>
    </lineage>
</organism>
<dbReference type="PANTHER" id="PTHR45962:SF1">
    <property type="entry name" value="N-FATTY-ACYL-AMINO ACID SYNTHASE_HYDROLASE PM20D1"/>
    <property type="match status" value="1"/>
</dbReference>
<dbReference type="Gene3D" id="3.30.70.360">
    <property type="match status" value="1"/>
</dbReference>
<evidence type="ECO:0000256" key="1">
    <source>
        <dbReference type="ARBA" id="ARBA00006247"/>
    </source>
</evidence>
<evidence type="ECO:0000256" key="8">
    <source>
        <dbReference type="SAM" id="Phobius"/>
    </source>
</evidence>
<comment type="caution">
    <text evidence="10">The sequence shown here is derived from an EMBL/GenBank/DDBJ whole genome shotgun (WGS) entry which is preliminary data.</text>
</comment>
<dbReference type="CDD" id="cd05674">
    <property type="entry name" value="M20_yscS"/>
    <property type="match status" value="1"/>
</dbReference>
<dbReference type="GO" id="GO:0000328">
    <property type="term" value="C:fungal-type vacuole lumen"/>
    <property type="evidence" value="ECO:0007669"/>
    <property type="project" value="TreeGrafter"/>
</dbReference>
<keyword evidence="8" id="KW-0472">Membrane</keyword>
<dbReference type="Pfam" id="PF07687">
    <property type="entry name" value="M20_dimer"/>
    <property type="match status" value="1"/>
</dbReference>
<dbReference type="GO" id="GO:0051603">
    <property type="term" value="P:proteolysis involved in protein catabolic process"/>
    <property type="evidence" value="ECO:0007669"/>
    <property type="project" value="TreeGrafter"/>
</dbReference>
<keyword evidence="4" id="KW-0378">Hydrolase</keyword>
<accession>A0A9W8NB82</accession>
<evidence type="ECO:0000256" key="7">
    <source>
        <dbReference type="PIRSR" id="PIRSR037217-2"/>
    </source>
</evidence>
<evidence type="ECO:0000256" key="3">
    <source>
        <dbReference type="ARBA" id="ARBA00022723"/>
    </source>
</evidence>
<dbReference type="Pfam" id="PF01546">
    <property type="entry name" value="Peptidase_M20"/>
    <property type="match status" value="1"/>
</dbReference>
<dbReference type="GO" id="GO:0004181">
    <property type="term" value="F:metallocarboxypeptidase activity"/>
    <property type="evidence" value="ECO:0007669"/>
    <property type="project" value="InterPro"/>
</dbReference>
<dbReference type="InterPro" id="IPR036264">
    <property type="entry name" value="Bact_exopeptidase_dim_dom"/>
</dbReference>
<feature type="binding site" evidence="7">
    <location>
        <position position="170"/>
    </location>
    <ligand>
        <name>Zn(2+)</name>
        <dbReference type="ChEBI" id="CHEBI:29105"/>
        <label>2</label>
    </ligand>
</feature>
<feature type="binding site" evidence="7">
    <location>
        <position position="205"/>
    </location>
    <ligand>
        <name>Zn(2+)</name>
        <dbReference type="ChEBI" id="CHEBI:29105"/>
        <label>2</label>
    </ligand>
</feature>
<feature type="binding site" evidence="7">
    <location>
        <position position="240"/>
    </location>
    <ligand>
        <name>Zn(2+)</name>
        <dbReference type="ChEBI" id="CHEBI:29105"/>
        <label>1</label>
    </ligand>
</feature>
<evidence type="ECO:0000313" key="10">
    <source>
        <dbReference type="EMBL" id="KAJ3566478.1"/>
    </source>
</evidence>
<feature type="domain" description="Peptidase M20 dimerisation" evidence="9">
    <location>
        <begin position="286"/>
        <end position="440"/>
    </location>
</feature>
<dbReference type="FunFam" id="3.40.630.10:FF:000027">
    <property type="entry name" value="N-fatty-acyl-amino acid synthase/hydrolase PM20D1"/>
    <property type="match status" value="1"/>
</dbReference>
<feature type="transmembrane region" description="Helical" evidence="8">
    <location>
        <begin position="28"/>
        <end position="49"/>
    </location>
</feature>
<dbReference type="PANTHER" id="PTHR45962">
    <property type="entry name" value="N-FATTY-ACYL-AMINO ACID SYNTHASE/HYDROLASE PM20D1"/>
    <property type="match status" value="1"/>
</dbReference>
<dbReference type="InterPro" id="IPR011650">
    <property type="entry name" value="Peptidase_M20_dimer"/>
</dbReference>
<feature type="active site" evidence="6">
    <location>
        <position position="172"/>
    </location>
</feature>
<protein>
    <recommendedName>
        <fullName evidence="9">Peptidase M20 dimerisation domain-containing protein</fullName>
    </recommendedName>
</protein>
<feature type="active site" description="Proton acceptor" evidence="6">
    <location>
        <position position="239"/>
    </location>
</feature>
<comment type="similarity">
    <text evidence="1">Belongs to the peptidase M20A family.</text>
</comment>
<dbReference type="PIRSF" id="PIRSF037217">
    <property type="entry name" value="Carboxypeptidase_S"/>
    <property type="match status" value="1"/>
</dbReference>
<keyword evidence="2" id="KW-0645">Protease</keyword>
<dbReference type="EMBL" id="JANPWZ010001353">
    <property type="protein sequence ID" value="KAJ3566478.1"/>
    <property type="molecule type" value="Genomic_DNA"/>
</dbReference>
<dbReference type="InterPro" id="IPR047177">
    <property type="entry name" value="Pept_M20A"/>
</dbReference>
<dbReference type="AlphaFoldDB" id="A0A9W8NB82"/>
<evidence type="ECO:0000259" key="9">
    <source>
        <dbReference type="Pfam" id="PF07687"/>
    </source>
</evidence>
<evidence type="ECO:0000313" key="11">
    <source>
        <dbReference type="Proteomes" id="UP001148614"/>
    </source>
</evidence>
<dbReference type="InterPro" id="IPR017141">
    <property type="entry name" value="Pept_M20_carboxypep"/>
</dbReference>
<feature type="binding site" evidence="7">
    <location>
        <position position="268"/>
    </location>
    <ligand>
        <name>Zn(2+)</name>
        <dbReference type="ChEBI" id="CHEBI:29105"/>
        <label>2</label>
    </ligand>
</feature>
<evidence type="ECO:0000256" key="5">
    <source>
        <dbReference type="ARBA" id="ARBA00022833"/>
    </source>
</evidence>
<evidence type="ECO:0000256" key="4">
    <source>
        <dbReference type="ARBA" id="ARBA00022801"/>
    </source>
</evidence>
<keyword evidence="5 7" id="KW-0862">Zinc</keyword>
<feature type="binding site" evidence="7">
    <location>
        <position position="542"/>
    </location>
    <ligand>
        <name>Zn(2+)</name>
        <dbReference type="ChEBI" id="CHEBI:29105"/>
        <label>1</label>
    </ligand>
</feature>
<dbReference type="InterPro" id="IPR002933">
    <property type="entry name" value="Peptidase_M20"/>
</dbReference>
<dbReference type="Gene3D" id="3.40.630.10">
    <property type="entry name" value="Zn peptidases"/>
    <property type="match status" value="1"/>
</dbReference>
<reference evidence="10" key="1">
    <citation type="submission" date="2022-07" db="EMBL/GenBank/DDBJ databases">
        <title>Genome Sequence of Xylaria arbuscula.</title>
        <authorList>
            <person name="Buettner E."/>
        </authorList>
    </citation>
    <scope>NUCLEOTIDE SEQUENCE</scope>
    <source>
        <strain evidence="10">VT107</strain>
    </source>
</reference>
<name>A0A9W8NB82_9PEZI</name>
<keyword evidence="11" id="KW-1185">Reference proteome</keyword>
<proteinExistence type="inferred from homology"/>
<dbReference type="VEuPathDB" id="FungiDB:F4678DRAFT_448456"/>
<keyword evidence="8" id="KW-0812">Transmembrane</keyword>
<dbReference type="Proteomes" id="UP001148614">
    <property type="component" value="Unassembled WGS sequence"/>
</dbReference>
<evidence type="ECO:0000256" key="2">
    <source>
        <dbReference type="ARBA" id="ARBA00022670"/>
    </source>
</evidence>
<keyword evidence="8" id="KW-1133">Transmembrane helix</keyword>
<dbReference type="SUPFAM" id="SSF53187">
    <property type="entry name" value="Zn-dependent exopeptidases"/>
    <property type="match status" value="1"/>
</dbReference>
<sequence>MTLSEKGTLLPPPRAAATQSRWRSVGALMLHAIAIAVLLKTVFGLYQHFTTGEDPSVSQAKCVQVEPLVPSQQSSALSDMEEYLRTDKFRDETVERLAGAIHIPTETFDDLGPIGEDSRWDTMYELADYLKSTFPLVHSSLDLEKVNTHGLLYTWKGTDANLRPTVLMAHQDVVPVAESTINQWTHPPFSGHFDGKYIWGRGSSDCKNSLVGILESVELLLKAGFEPKRTLVLSFGFDEEVQGPQGAGHLSKALVDRYGKDGAAVIVDEGGGFADNWGTTFALPGVAEKGAIDVEIVVRMPGGHSSIPPAHSGIGVASELIALIEGNPYEPRFHPENPFLDLLECANAYSPEFPPGMRKHLPWKEPSCPAKKDKLALEAAKYGDPIKYLFTTSQAVDIISGGVKSNALPERTRIVVNHRVNVGEKISKVQAKIAHLAHSVATKHNLTLQAFTDEPEIPSSIKLIAKETLEPAPVTPTSVDGVTPYGVLSGTTRALYGESMLMAPALMTGNTDTRYYWDLTKHIFRYGPGFDPELGFDLGGIHTVDEKLSVLAHTRLVQWYSLFIRNMDEAGLD</sequence>
<keyword evidence="3 7" id="KW-0479">Metal-binding</keyword>
<dbReference type="SUPFAM" id="SSF55031">
    <property type="entry name" value="Bacterial exopeptidase dimerisation domain"/>
    <property type="match status" value="1"/>
</dbReference>
<gene>
    <name evidence="10" type="ORF">NPX13_g7117</name>
</gene>